<evidence type="ECO:0000256" key="4">
    <source>
        <dbReference type="ARBA" id="ARBA00022490"/>
    </source>
</evidence>
<feature type="repeat" description="WD" evidence="8">
    <location>
        <begin position="189"/>
        <end position="219"/>
    </location>
</feature>
<dbReference type="EMBL" id="LRGB01001348">
    <property type="protein sequence ID" value="KZS12976.1"/>
    <property type="molecule type" value="Genomic_DNA"/>
</dbReference>
<dbReference type="InterPro" id="IPR015155">
    <property type="entry name" value="PFU"/>
</dbReference>
<evidence type="ECO:0000259" key="10">
    <source>
        <dbReference type="PROSITE" id="PS51396"/>
    </source>
</evidence>
<dbReference type="PANTHER" id="PTHR19849">
    <property type="entry name" value="PHOSPHOLIPASE A-2-ACTIVATING PROTEIN"/>
    <property type="match status" value="1"/>
</dbReference>
<dbReference type="SUPFAM" id="SSF50978">
    <property type="entry name" value="WD40 repeat-like"/>
    <property type="match status" value="1"/>
</dbReference>
<feature type="repeat" description="WD" evidence="8">
    <location>
        <begin position="105"/>
        <end position="135"/>
    </location>
</feature>
<keyword evidence="7" id="KW-0539">Nucleus</keyword>
<dbReference type="FunFam" id="2.130.10.10:FF:000175">
    <property type="entry name" value="Phospholipase A-2-activating protein"/>
    <property type="match status" value="1"/>
</dbReference>
<keyword evidence="4" id="KW-0963">Cytoplasm</keyword>
<dbReference type="GO" id="GO:0010992">
    <property type="term" value="P:ubiquitin recycling"/>
    <property type="evidence" value="ECO:0007669"/>
    <property type="project" value="TreeGrafter"/>
</dbReference>
<dbReference type="CDD" id="cd00200">
    <property type="entry name" value="WD40"/>
    <property type="match status" value="1"/>
</dbReference>
<evidence type="ECO:0000313" key="11">
    <source>
        <dbReference type="EMBL" id="KZS12976.1"/>
    </source>
</evidence>
<dbReference type="Gene3D" id="3.10.20.870">
    <property type="entry name" value="PFU (PLAA family ubiquitin binding), C-terminal domain"/>
    <property type="match status" value="1"/>
</dbReference>
<feature type="domain" description="PFU" evidence="9">
    <location>
        <begin position="370"/>
        <end position="467"/>
    </location>
</feature>
<evidence type="ECO:0000256" key="8">
    <source>
        <dbReference type="PROSITE-ProRule" id="PRU00221"/>
    </source>
</evidence>
<dbReference type="InterPro" id="IPR038122">
    <property type="entry name" value="PFU_sf"/>
</dbReference>
<dbReference type="Gene3D" id="2.130.10.10">
    <property type="entry name" value="YVTN repeat-like/Quinoprotein amine dehydrogenase"/>
    <property type="match status" value="1"/>
</dbReference>
<reference evidence="11 12" key="1">
    <citation type="submission" date="2016-03" db="EMBL/GenBank/DDBJ databases">
        <title>EvidentialGene: Evidence-directed Construction of Genes on Genomes.</title>
        <authorList>
            <person name="Gilbert D.G."/>
            <person name="Choi J.-H."/>
            <person name="Mockaitis K."/>
            <person name="Colbourne J."/>
            <person name="Pfrender M."/>
        </authorList>
    </citation>
    <scope>NUCLEOTIDE SEQUENCE [LARGE SCALE GENOMIC DNA]</scope>
    <source>
        <strain evidence="11 12">Xinb3</strain>
        <tissue evidence="11">Complete organism</tissue>
    </source>
</reference>
<dbReference type="PROSITE" id="PS50082">
    <property type="entry name" value="WD_REPEATS_2"/>
    <property type="match status" value="5"/>
</dbReference>
<accession>A0A164W5U9</accession>
<dbReference type="GO" id="GO:0043161">
    <property type="term" value="P:proteasome-mediated ubiquitin-dependent protein catabolic process"/>
    <property type="evidence" value="ECO:0007669"/>
    <property type="project" value="TreeGrafter"/>
</dbReference>
<keyword evidence="6" id="KW-0677">Repeat</keyword>
<evidence type="ECO:0000256" key="1">
    <source>
        <dbReference type="ARBA" id="ARBA00004123"/>
    </source>
</evidence>
<dbReference type="AlphaFoldDB" id="A0A164W5U9"/>
<evidence type="ECO:0000256" key="7">
    <source>
        <dbReference type="ARBA" id="ARBA00023242"/>
    </source>
</evidence>
<dbReference type="PROSITE" id="PS51396">
    <property type="entry name" value="PUL"/>
    <property type="match status" value="1"/>
</dbReference>
<dbReference type="GO" id="GO:0005737">
    <property type="term" value="C:cytoplasm"/>
    <property type="evidence" value="ECO:0007669"/>
    <property type="project" value="UniProtKB-SubCell"/>
</dbReference>
<comment type="subcellular location">
    <subcellularLocation>
        <location evidence="2">Cytoplasm</location>
    </subcellularLocation>
    <subcellularLocation>
        <location evidence="1">Nucleus</location>
    </subcellularLocation>
</comment>
<dbReference type="InterPro" id="IPR001680">
    <property type="entry name" value="WD40_rpt"/>
</dbReference>
<protein>
    <submittedName>
        <fullName evidence="11">Phospholipase A-2-activating protein</fullName>
    </submittedName>
</protein>
<dbReference type="PROSITE" id="PS51394">
    <property type="entry name" value="PFU"/>
    <property type="match status" value="1"/>
</dbReference>
<dbReference type="PROSITE" id="PS50294">
    <property type="entry name" value="WD_REPEATS_REGION"/>
    <property type="match status" value="2"/>
</dbReference>
<dbReference type="GO" id="GO:0043130">
    <property type="term" value="F:ubiquitin binding"/>
    <property type="evidence" value="ECO:0007669"/>
    <property type="project" value="TreeGrafter"/>
</dbReference>
<dbReference type="InterPro" id="IPR020472">
    <property type="entry name" value="WD40_PAC1"/>
</dbReference>
<dbReference type="InterPro" id="IPR015943">
    <property type="entry name" value="WD40/YVTN_repeat-like_dom_sf"/>
</dbReference>
<dbReference type="Gene3D" id="1.25.10.10">
    <property type="entry name" value="Leucine-rich Repeat Variant"/>
    <property type="match status" value="1"/>
</dbReference>
<keyword evidence="5 8" id="KW-0853">WD repeat</keyword>
<dbReference type="SMART" id="SM00320">
    <property type="entry name" value="WD40"/>
    <property type="match status" value="7"/>
</dbReference>
<dbReference type="STRING" id="35525.A0A164W5U9"/>
<organism evidence="11 12">
    <name type="scientific">Daphnia magna</name>
    <dbReference type="NCBI Taxonomy" id="35525"/>
    <lineage>
        <taxon>Eukaryota</taxon>
        <taxon>Metazoa</taxon>
        <taxon>Ecdysozoa</taxon>
        <taxon>Arthropoda</taxon>
        <taxon>Crustacea</taxon>
        <taxon>Branchiopoda</taxon>
        <taxon>Diplostraca</taxon>
        <taxon>Cladocera</taxon>
        <taxon>Anomopoda</taxon>
        <taxon>Daphniidae</taxon>
        <taxon>Daphnia</taxon>
    </lineage>
</organism>
<dbReference type="Pfam" id="PF09070">
    <property type="entry name" value="PFU"/>
    <property type="match status" value="1"/>
</dbReference>
<dbReference type="Pfam" id="PF08324">
    <property type="entry name" value="PUL"/>
    <property type="match status" value="1"/>
</dbReference>
<dbReference type="GO" id="GO:0005634">
    <property type="term" value="C:nucleus"/>
    <property type="evidence" value="ECO:0007669"/>
    <property type="project" value="UniProtKB-SubCell"/>
</dbReference>
<evidence type="ECO:0000256" key="3">
    <source>
        <dbReference type="ARBA" id="ARBA00008495"/>
    </source>
</evidence>
<sequence>MSSKMPYKLRCSMAGHSKDVRSVTVGELMEECVVSGSRDKTAKLWLPEGLGFVCDQTYIGNEGYVSSVAIGGTSDNFPGGCVITGCQDGKIRVYNPGSVNPTSTFTGHSDTVCALITRPGFLLSGSWDKTARLWQSDGAPIVTLSGHAAAVWAIEFLHCPNSASEVLILTGSADKTIKLWKGDSPFQSFKGHTDCVRALAVCDSNRFLSAANDATIRLWITSGDCIATFYGHTNYIYGLCMMPDRNVFVSCGEDRSLRIWKLDVFDECQQTVFLPAQSVWSVSVMRNGDIVTGSSDGLVRIFTQSPERAANAEVLQAFEQELAQTSLNAQLELGGIKASDLPGPESLFEPGTREGQTKMVRNGETVSCYSWSSGDSEWTKVGDVVGAAGQSEATKNLHEGKEYDYVFSVDIEEGKPPLKLPYNTSEDPWLAAQKFIHKNDLSQYHLDTVANFIIQNSKSGTSDGASQTSNMSNTYVDPFTGGSRYVPSSGNVPSNIAMNVAEDPFTGSGRYIPAGQPKKPEPSLFPVKDFLCFDQAKIEAITSKLREFNEKVDPSLQLSDADLLSFVQSADPKSTIQGIPHLETFLRWPSDMMFPALDILRLASRHPHMNRFLSEKEGLLDVLLAVGRSTVPNCMMIFRTIAHLSMHKSAQQTLMDHREAIFASVLSVMTESDLSFTKHSQWKHVEVAVSTIILNFSILIHSTASFATVEAKSSLLCTIGKILSKLQEEEALFRTLVAVGTILADDNDAVAIAHSIELKSKIDYFQNVSGKVGECSKQILLLLK</sequence>
<dbReference type="PRINTS" id="PR00320">
    <property type="entry name" value="GPROTEINBRPT"/>
</dbReference>
<keyword evidence="12" id="KW-1185">Reference proteome</keyword>
<dbReference type="InterPro" id="IPR013535">
    <property type="entry name" value="PUL_dom"/>
</dbReference>
<dbReference type="InterPro" id="IPR011989">
    <property type="entry name" value="ARM-like"/>
</dbReference>
<dbReference type="PANTHER" id="PTHR19849:SF0">
    <property type="entry name" value="PHOSPHOLIPASE A-2-ACTIVATING PROTEIN"/>
    <property type="match status" value="1"/>
</dbReference>
<evidence type="ECO:0000313" key="12">
    <source>
        <dbReference type="Proteomes" id="UP000076858"/>
    </source>
</evidence>
<comment type="similarity">
    <text evidence="3">Belongs to the WD repeat PLAP family.</text>
</comment>
<comment type="caution">
    <text evidence="11">The sequence shown here is derived from an EMBL/GenBank/DDBJ whole genome shotgun (WGS) entry which is preliminary data.</text>
</comment>
<dbReference type="Proteomes" id="UP000076858">
    <property type="component" value="Unassembled WGS sequence"/>
</dbReference>
<dbReference type="Pfam" id="PF00400">
    <property type="entry name" value="WD40"/>
    <property type="match status" value="7"/>
</dbReference>
<evidence type="ECO:0000256" key="6">
    <source>
        <dbReference type="ARBA" id="ARBA00022737"/>
    </source>
</evidence>
<feature type="repeat" description="WD" evidence="8">
    <location>
        <begin position="13"/>
        <end position="45"/>
    </location>
</feature>
<name>A0A164W5U9_9CRUS</name>
<evidence type="ECO:0000256" key="2">
    <source>
        <dbReference type="ARBA" id="ARBA00004496"/>
    </source>
</evidence>
<evidence type="ECO:0000256" key="5">
    <source>
        <dbReference type="ARBA" id="ARBA00022574"/>
    </source>
</evidence>
<dbReference type="OrthoDB" id="10265988at2759"/>
<gene>
    <name evidence="11" type="ORF">APZ42_022229</name>
</gene>
<dbReference type="InterPro" id="IPR036322">
    <property type="entry name" value="WD40_repeat_dom_sf"/>
</dbReference>
<proteinExistence type="inferred from homology"/>
<feature type="domain" description="PUL" evidence="10">
    <location>
        <begin position="523"/>
        <end position="784"/>
    </location>
</feature>
<dbReference type="FunFam" id="3.10.20.870:FF:000001">
    <property type="entry name" value="Phospholipase A-2-activating protein-like"/>
    <property type="match status" value="1"/>
</dbReference>
<evidence type="ECO:0000259" key="9">
    <source>
        <dbReference type="PROSITE" id="PS51394"/>
    </source>
</evidence>
<feature type="repeat" description="WD" evidence="8">
    <location>
        <begin position="229"/>
        <end position="263"/>
    </location>
</feature>
<feature type="repeat" description="WD" evidence="8">
    <location>
        <begin position="144"/>
        <end position="181"/>
    </location>
</feature>